<reference evidence="6 7" key="1">
    <citation type="journal article" date="2019" name="Nat. Med.">
        <title>A library of human gut bacterial isolates paired with longitudinal multiomics data enables mechanistic microbiome research.</title>
        <authorList>
            <person name="Poyet M."/>
            <person name="Groussin M."/>
            <person name="Gibbons S.M."/>
            <person name="Avila-Pacheco J."/>
            <person name="Jiang X."/>
            <person name="Kearney S.M."/>
            <person name="Perrotta A.R."/>
            <person name="Berdy B."/>
            <person name="Zhao S."/>
            <person name="Lieberman T.D."/>
            <person name="Swanson P.K."/>
            <person name="Smith M."/>
            <person name="Roesemann S."/>
            <person name="Alexander J.E."/>
            <person name="Rich S.A."/>
            <person name="Livny J."/>
            <person name="Vlamakis H."/>
            <person name="Clish C."/>
            <person name="Bullock K."/>
            <person name="Deik A."/>
            <person name="Scott J."/>
            <person name="Pierce K.A."/>
            <person name="Xavier R.J."/>
            <person name="Alm E.J."/>
        </authorList>
    </citation>
    <scope>NUCLEOTIDE SEQUENCE [LARGE SCALE GENOMIC DNA]</scope>
    <source>
        <strain evidence="5 7">BIOML-A156</strain>
        <strain evidence="4 6">BIOML-A165</strain>
    </source>
</reference>
<evidence type="ECO:0000256" key="2">
    <source>
        <dbReference type="ARBA" id="ARBA00022737"/>
    </source>
</evidence>
<evidence type="ECO:0000313" key="6">
    <source>
        <dbReference type="Proteomes" id="UP000460317"/>
    </source>
</evidence>
<dbReference type="AlphaFoldDB" id="A0A139KJD3"/>
<dbReference type="Proteomes" id="UP000488521">
    <property type="component" value="Unassembled WGS sequence"/>
</dbReference>
<proteinExistence type="predicted"/>
<feature type="signal peptide" evidence="3">
    <location>
        <begin position="1"/>
        <end position="24"/>
    </location>
</feature>
<dbReference type="EMBL" id="WCSB01000019">
    <property type="protein sequence ID" value="KAB4449713.1"/>
    <property type="molecule type" value="Genomic_DNA"/>
</dbReference>
<dbReference type="InterPro" id="IPR015915">
    <property type="entry name" value="Kelch-typ_b-propeller"/>
</dbReference>
<evidence type="ECO:0000256" key="3">
    <source>
        <dbReference type="SAM" id="SignalP"/>
    </source>
</evidence>
<dbReference type="Pfam" id="PF01344">
    <property type="entry name" value="Kelch_1"/>
    <property type="match status" value="2"/>
</dbReference>
<keyword evidence="2" id="KW-0677">Repeat</keyword>
<dbReference type="EMBL" id="WCRS01000014">
    <property type="protein sequence ID" value="KAB4471356.1"/>
    <property type="molecule type" value="Genomic_DNA"/>
</dbReference>
<dbReference type="PANTHER" id="PTHR45632:SF3">
    <property type="entry name" value="KELCH-LIKE PROTEIN 32"/>
    <property type="match status" value="1"/>
</dbReference>
<keyword evidence="1" id="KW-0880">Kelch repeat</keyword>
<name>A0A139KJD3_BACT4</name>
<organism evidence="5 7">
    <name type="scientific">Bacteroides thetaiotaomicron</name>
    <dbReference type="NCBI Taxonomy" id="818"/>
    <lineage>
        <taxon>Bacteria</taxon>
        <taxon>Pseudomonadati</taxon>
        <taxon>Bacteroidota</taxon>
        <taxon>Bacteroidia</taxon>
        <taxon>Bacteroidales</taxon>
        <taxon>Bacteroidaceae</taxon>
        <taxon>Bacteroides</taxon>
    </lineage>
</organism>
<comment type="caution">
    <text evidence="5">The sequence shown here is derived from an EMBL/GenBank/DDBJ whole genome shotgun (WGS) entry which is preliminary data.</text>
</comment>
<feature type="chain" id="PRO_5014531099" evidence="3">
    <location>
        <begin position="25"/>
        <end position="365"/>
    </location>
</feature>
<evidence type="ECO:0000313" key="7">
    <source>
        <dbReference type="Proteomes" id="UP000488521"/>
    </source>
</evidence>
<keyword evidence="3" id="KW-0732">Signal</keyword>
<dbReference type="Gene3D" id="2.120.10.80">
    <property type="entry name" value="Kelch-type beta propeller"/>
    <property type="match status" value="2"/>
</dbReference>
<dbReference type="InterPro" id="IPR006652">
    <property type="entry name" value="Kelch_1"/>
</dbReference>
<evidence type="ECO:0000313" key="5">
    <source>
        <dbReference type="EMBL" id="KAB4471356.1"/>
    </source>
</evidence>
<dbReference type="PANTHER" id="PTHR45632">
    <property type="entry name" value="LD33804P"/>
    <property type="match status" value="1"/>
</dbReference>
<gene>
    <name evidence="5" type="ORF">GAN59_17680</name>
    <name evidence="4" type="ORF">GAN93_17870</name>
</gene>
<dbReference type="Proteomes" id="UP000460317">
    <property type="component" value="Unassembled WGS sequence"/>
</dbReference>
<evidence type="ECO:0000313" key="4">
    <source>
        <dbReference type="EMBL" id="KAB4449713.1"/>
    </source>
</evidence>
<protein>
    <submittedName>
        <fullName evidence="5">Galactose oxidase</fullName>
    </submittedName>
</protein>
<dbReference type="PROSITE" id="PS51257">
    <property type="entry name" value="PROKAR_LIPOPROTEIN"/>
    <property type="match status" value="1"/>
</dbReference>
<evidence type="ECO:0000256" key="1">
    <source>
        <dbReference type="ARBA" id="ARBA00022441"/>
    </source>
</evidence>
<sequence length="365" mass="41527">MEIMKKLQLLLVSIAMLSMFSCSDDDDDTLGVWYRRSDFDGRAREDAAGFVIDNRGYLCGGYRGKDQRERDCWEYNIDNDWWTQCADLPEEAAARNGAVGFAINSKGYVTTGYTVYRDDDPLHTGGYAYLKDTWEYEPATDTWKQMDDYPGDARINAIAFAIGNYGYVGTGQSKDDKQTKDFYRFDPTAASGSQWTIVNGFGGQKRTGGLSFIIDNVAYIVGGTNNGKDVDDFWKFDPSKSEENKWVRLRDITDQSSDDYDDDYKSITRTYGCAFIIDDQAYITLGQTASGSFRSNYWIYDPAKDLWRSSETEDGFDYTPFKGSSRIKAVCFATGRRGIITTGGSSSYYYDDTWELHPYEWEEND</sequence>
<accession>A0A139KJD3</accession>
<dbReference type="SUPFAM" id="SSF117281">
    <property type="entry name" value="Kelch motif"/>
    <property type="match status" value="1"/>
</dbReference>